<dbReference type="GO" id="GO:0003677">
    <property type="term" value="F:DNA binding"/>
    <property type="evidence" value="ECO:0007669"/>
    <property type="project" value="UniProtKB-KW"/>
</dbReference>
<dbReference type="PROSITE" id="PS51077">
    <property type="entry name" value="HTH_ICLR"/>
    <property type="match status" value="1"/>
</dbReference>
<dbReference type="AlphaFoldDB" id="A0A2I6SAN4"/>
<dbReference type="InterPro" id="IPR029016">
    <property type="entry name" value="GAF-like_dom_sf"/>
</dbReference>
<dbReference type="Gene3D" id="3.30.450.40">
    <property type="match status" value="1"/>
</dbReference>
<accession>A0A2I6SAN4</accession>
<dbReference type="PANTHER" id="PTHR30136:SF35">
    <property type="entry name" value="HTH-TYPE TRANSCRIPTIONAL REGULATOR RV1719"/>
    <property type="match status" value="1"/>
</dbReference>
<reference evidence="6 7" key="1">
    <citation type="submission" date="2018-01" db="EMBL/GenBank/DDBJ databases">
        <authorList>
            <person name="Fu G.-Y."/>
        </authorList>
    </citation>
    <scope>NUCLEOTIDE SEQUENCE [LARGE SCALE GENOMIC DNA]</scope>
    <source>
        <strain evidence="6 7">SY39</strain>
    </source>
</reference>
<dbReference type="Pfam" id="PF09339">
    <property type="entry name" value="HTH_IclR"/>
    <property type="match status" value="1"/>
</dbReference>
<dbReference type="OrthoDB" id="9807558at2"/>
<dbReference type="EMBL" id="CP025682">
    <property type="protein sequence ID" value="AUN96320.1"/>
    <property type="molecule type" value="Genomic_DNA"/>
</dbReference>
<dbReference type="Gene3D" id="1.10.10.10">
    <property type="entry name" value="Winged helix-like DNA-binding domain superfamily/Winged helix DNA-binding domain"/>
    <property type="match status" value="1"/>
</dbReference>
<dbReference type="PROSITE" id="PS51078">
    <property type="entry name" value="ICLR_ED"/>
    <property type="match status" value="1"/>
</dbReference>
<evidence type="ECO:0000256" key="2">
    <source>
        <dbReference type="ARBA" id="ARBA00023125"/>
    </source>
</evidence>
<dbReference type="PANTHER" id="PTHR30136">
    <property type="entry name" value="HELIX-TURN-HELIX TRANSCRIPTIONAL REGULATOR, ICLR FAMILY"/>
    <property type="match status" value="1"/>
</dbReference>
<dbReference type="SUPFAM" id="SSF55781">
    <property type="entry name" value="GAF domain-like"/>
    <property type="match status" value="1"/>
</dbReference>
<proteinExistence type="predicted"/>
<evidence type="ECO:0000313" key="7">
    <source>
        <dbReference type="Proteomes" id="UP000242205"/>
    </source>
</evidence>
<evidence type="ECO:0000313" key="6">
    <source>
        <dbReference type="EMBL" id="AUN96320.1"/>
    </source>
</evidence>
<protein>
    <submittedName>
        <fullName evidence="6">IclR family transcriptional regulator</fullName>
    </submittedName>
</protein>
<dbReference type="KEGG" id="atw:C0099_03225"/>
<gene>
    <name evidence="6" type="ORF">C0099_03225</name>
</gene>
<evidence type="ECO:0000259" key="5">
    <source>
        <dbReference type="PROSITE" id="PS51078"/>
    </source>
</evidence>
<dbReference type="FunFam" id="1.10.10.10:FF:000056">
    <property type="entry name" value="IclR family transcriptional regulator"/>
    <property type="match status" value="1"/>
</dbReference>
<dbReference type="GO" id="GO:0045892">
    <property type="term" value="P:negative regulation of DNA-templated transcription"/>
    <property type="evidence" value="ECO:0007669"/>
    <property type="project" value="TreeGrafter"/>
</dbReference>
<evidence type="ECO:0000256" key="3">
    <source>
        <dbReference type="ARBA" id="ARBA00023163"/>
    </source>
</evidence>
<dbReference type="SMART" id="SM00346">
    <property type="entry name" value="HTH_ICLR"/>
    <property type="match status" value="1"/>
</dbReference>
<keyword evidence="1" id="KW-0805">Transcription regulation</keyword>
<keyword evidence="3" id="KW-0804">Transcription</keyword>
<dbReference type="SUPFAM" id="SSF46785">
    <property type="entry name" value="Winged helix' DNA-binding domain"/>
    <property type="match status" value="1"/>
</dbReference>
<sequence>MMTLLDVLAAHPDPMPLKNIAQQSDLHPSTAHRILGAMSAAGFVERGEGGTYRLGIRLLELGNIVKSRISLRDVAMPFMLKLHAETGESVNLGMRDGDAMVYVERTSSGRSSVRVVHIVGARAPLHTTASGKLFLVEDGRDRVRDYAQRTGLPGSTPASITEIDKLERELAEIRRHDVAFDLDEVELGVRCIAAGIRDDSGELVAGLSLSTPSERFRRDWAPLVHATAQEISRALGYTESPPKRP</sequence>
<keyword evidence="7" id="KW-1185">Reference proteome</keyword>
<dbReference type="RefSeq" id="WP_102248359.1">
    <property type="nucleotide sequence ID" value="NZ_CP025682.1"/>
</dbReference>
<dbReference type="Proteomes" id="UP000242205">
    <property type="component" value="Chromosome"/>
</dbReference>
<dbReference type="InterPro" id="IPR036388">
    <property type="entry name" value="WH-like_DNA-bd_sf"/>
</dbReference>
<dbReference type="InterPro" id="IPR014757">
    <property type="entry name" value="Tscrpt_reg_IclR_C"/>
</dbReference>
<evidence type="ECO:0000256" key="1">
    <source>
        <dbReference type="ARBA" id="ARBA00023015"/>
    </source>
</evidence>
<dbReference type="GO" id="GO:0003700">
    <property type="term" value="F:DNA-binding transcription factor activity"/>
    <property type="evidence" value="ECO:0007669"/>
    <property type="project" value="TreeGrafter"/>
</dbReference>
<dbReference type="InterPro" id="IPR005471">
    <property type="entry name" value="Tscrpt_reg_IclR_N"/>
</dbReference>
<feature type="domain" description="IclR-ED" evidence="5">
    <location>
        <begin position="57"/>
        <end position="237"/>
    </location>
</feature>
<keyword evidence="2" id="KW-0238">DNA-binding</keyword>
<organism evidence="6 7">
    <name type="scientific">Pseudazoarcus pumilus</name>
    <dbReference type="NCBI Taxonomy" id="2067960"/>
    <lineage>
        <taxon>Bacteria</taxon>
        <taxon>Pseudomonadati</taxon>
        <taxon>Pseudomonadota</taxon>
        <taxon>Betaproteobacteria</taxon>
        <taxon>Rhodocyclales</taxon>
        <taxon>Zoogloeaceae</taxon>
        <taxon>Pseudazoarcus</taxon>
    </lineage>
</organism>
<name>A0A2I6SAN4_9RHOO</name>
<dbReference type="Pfam" id="PF01614">
    <property type="entry name" value="IclR_C"/>
    <property type="match status" value="1"/>
</dbReference>
<evidence type="ECO:0000259" key="4">
    <source>
        <dbReference type="PROSITE" id="PS51077"/>
    </source>
</evidence>
<dbReference type="InterPro" id="IPR036390">
    <property type="entry name" value="WH_DNA-bd_sf"/>
</dbReference>
<dbReference type="InterPro" id="IPR050707">
    <property type="entry name" value="HTH_MetabolicPath_Reg"/>
</dbReference>
<feature type="domain" description="HTH iclR-type" evidence="4">
    <location>
        <begin position="1"/>
        <end position="56"/>
    </location>
</feature>